<dbReference type="RefSeq" id="WP_073021943.1">
    <property type="nucleotide sequence ID" value="NZ_FQXU01000013.1"/>
</dbReference>
<evidence type="ECO:0008006" key="3">
    <source>
        <dbReference type="Google" id="ProtNLM"/>
    </source>
</evidence>
<evidence type="ECO:0000313" key="1">
    <source>
        <dbReference type="EMBL" id="SHI37551.1"/>
    </source>
</evidence>
<dbReference type="EMBL" id="FQXU01000013">
    <property type="protein sequence ID" value="SHI37551.1"/>
    <property type="molecule type" value="Genomic_DNA"/>
</dbReference>
<name>A0A1M6AM98_9CLOT</name>
<protein>
    <recommendedName>
        <fullName evidence="3">RES domain-containing protein</fullName>
    </recommendedName>
</protein>
<dbReference type="Proteomes" id="UP000184241">
    <property type="component" value="Unassembled WGS sequence"/>
</dbReference>
<proteinExistence type="predicted"/>
<gene>
    <name evidence="1" type="ORF">SAMN02745941_03703</name>
</gene>
<reference evidence="1 2" key="1">
    <citation type="submission" date="2016-11" db="EMBL/GenBank/DDBJ databases">
        <authorList>
            <person name="Jaros S."/>
            <person name="Januszkiewicz K."/>
            <person name="Wedrychowicz H."/>
        </authorList>
    </citation>
    <scope>NUCLEOTIDE SEQUENCE [LARGE SCALE GENOMIC DNA]</scope>
    <source>
        <strain evidence="1 2">DSM 6191</strain>
    </source>
</reference>
<dbReference type="AlphaFoldDB" id="A0A1M6AM98"/>
<accession>A0A1M6AM98</accession>
<sequence>MCIICFLSDNSQYLLRHSAMIRSDRLEHTLDNYKNEFKSYFIEKINSDICLEYNTESNIYIKTELAKLNYEEIDRFFEKIKSIYINWINTEIESAIKKMEDLVALFSDSIFEDNLNSKLLFRGRISKGFISHWDMFHIPFNRRFLIDNQRYSLIGQPILYFSSSPYGVYKELGTYKDLRISRFFAKSDSSFRIFENINKFEKYIKIVSDKKINSNYNITVNQMIENLINGMVNNDEIMKSDTIKNMLFSMILSSCCSFPRREDTKESTFSEEYILPQILTIVLKKMKYKGIKYISTKLYDDLNIIKQNDLPTIMYSNYCIFTDYKEDKSREKTYVYDRDLYNCFDLSNPISFHEKVNDEFYDIKALILLIKEIDEDDNIDDYLKNISYEVESILKILEELRYKSKDVSSKDKISKKNNNNDEYKAIEDFVNLHILFIRNVLLNIKNKEV</sequence>
<evidence type="ECO:0000313" key="2">
    <source>
        <dbReference type="Proteomes" id="UP000184241"/>
    </source>
</evidence>
<organism evidence="1 2">
    <name type="scientific">Clostridium intestinale DSM 6191</name>
    <dbReference type="NCBI Taxonomy" id="1121320"/>
    <lineage>
        <taxon>Bacteria</taxon>
        <taxon>Bacillati</taxon>
        <taxon>Bacillota</taxon>
        <taxon>Clostridia</taxon>
        <taxon>Eubacteriales</taxon>
        <taxon>Clostridiaceae</taxon>
        <taxon>Clostridium</taxon>
    </lineage>
</organism>